<dbReference type="NCBIfam" id="TIGR03182">
    <property type="entry name" value="PDH_E1_alph_y"/>
    <property type="match status" value="1"/>
</dbReference>
<comment type="caution">
    <text evidence="11">The sequence shown here is derived from an EMBL/GenBank/DDBJ whole genome shotgun (WGS) entry which is preliminary data.</text>
</comment>
<dbReference type="AlphaFoldDB" id="A0A7J7P556"/>
<gene>
    <name evidence="11" type="ORF">GIB67_004664</name>
</gene>
<evidence type="ECO:0000256" key="7">
    <source>
        <dbReference type="ARBA" id="ARBA00051231"/>
    </source>
</evidence>
<dbReference type="Proteomes" id="UP000541444">
    <property type="component" value="Unassembled WGS sequence"/>
</dbReference>
<comment type="catalytic activity">
    <reaction evidence="7 8">
        <text>N(6)-[(R)-lipoyl]-L-lysyl-[protein] + pyruvate + H(+) = N(6)-[(R)-S(8)-acetyldihydrolipoyl]-L-lysyl-[protein] + CO2</text>
        <dbReference type="Rhea" id="RHEA:19189"/>
        <dbReference type="Rhea" id="RHEA-COMP:10474"/>
        <dbReference type="Rhea" id="RHEA-COMP:10478"/>
        <dbReference type="ChEBI" id="CHEBI:15361"/>
        <dbReference type="ChEBI" id="CHEBI:15378"/>
        <dbReference type="ChEBI" id="CHEBI:16526"/>
        <dbReference type="ChEBI" id="CHEBI:83099"/>
        <dbReference type="ChEBI" id="CHEBI:83111"/>
        <dbReference type="EC" id="1.2.4.1"/>
    </reaction>
</comment>
<proteinExistence type="predicted"/>
<dbReference type="CDD" id="cd02000">
    <property type="entry name" value="TPP_E1_PDC_ADC_BCADC"/>
    <property type="match status" value="1"/>
</dbReference>
<feature type="domain" description="Dehydrogenase E1 component" evidence="10">
    <location>
        <begin position="62"/>
        <end position="357"/>
    </location>
</feature>
<sequence length="386" mass="42892">MALTRSNLLRPLTTSLYRPFSSTSSDSIITVETSIPFTGHNIEPPSRTVETSSFELLTFFKDMATMRRMEIAADSLYKSKLIRGFCHLYDGQEAVSIGMEAAITRKDCIITAYRDHCIYLGRGGTLVETFAELMGRQAGCSKGKGGSMHFYKKENGFYGGHGIVGAQVPLGCGLAFGQKYNKDEAVTFMMYGDGAANQGQLFEALNMSALWDLPAILVCENNHYGMGTAEWRAAKSAAYYKRGDYVPGLKVDGMDALAVKQACKFAKEHALKNGPIILEMDTYRYHGHSMSDPGSTYRTRDEISGVRQERDPIERIRKLVLSHELATEKELKDIEKEIRKEVDEAIAKAKESPMPEPSELFTNVYVKGFGTESFGADRKEVRAVLL</sequence>
<dbReference type="SUPFAM" id="SSF52518">
    <property type="entry name" value="Thiamin diphosphate-binding fold (THDP-binding)"/>
    <property type="match status" value="1"/>
</dbReference>
<dbReference type="Gene3D" id="3.40.50.970">
    <property type="match status" value="1"/>
</dbReference>
<accession>A0A7J7P556</accession>
<name>A0A7J7P556_9MAGN</name>
<keyword evidence="12" id="KW-1185">Reference proteome</keyword>
<dbReference type="OrthoDB" id="10256198at2759"/>
<dbReference type="InterPro" id="IPR050642">
    <property type="entry name" value="PDH_E1_Alpha_Subunit"/>
</dbReference>
<dbReference type="Pfam" id="PF00676">
    <property type="entry name" value="E1_dh"/>
    <property type="match status" value="1"/>
</dbReference>
<dbReference type="GO" id="GO:0004739">
    <property type="term" value="F:pyruvate dehydrogenase (acetyl-transferring) activity"/>
    <property type="evidence" value="ECO:0007669"/>
    <property type="project" value="UniProtKB-UniRule"/>
</dbReference>
<evidence type="ECO:0000256" key="4">
    <source>
        <dbReference type="ARBA" id="ARBA00023052"/>
    </source>
</evidence>
<comment type="function">
    <text evidence="6">The pyruvate dehydrogenase complex catalyzes the overall conversion of pyruvate to acetyl-CoA and CO(2). It contains multiple copies of three enzymatic components: pyruvate dehydrogenase (E1), dihydrolipoamide acetyltransferase (E2) and lipoamide dehydrogenase (E3).</text>
</comment>
<dbReference type="InterPro" id="IPR029061">
    <property type="entry name" value="THDP-binding"/>
</dbReference>
<dbReference type="FunFam" id="3.40.50.970:FF:000013">
    <property type="entry name" value="Pyruvate dehydrogenase E1 component subunit alpha"/>
    <property type="match status" value="1"/>
</dbReference>
<organism evidence="11 12">
    <name type="scientific">Kingdonia uniflora</name>
    <dbReference type="NCBI Taxonomy" id="39325"/>
    <lineage>
        <taxon>Eukaryota</taxon>
        <taxon>Viridiplantae</taxon>
        <taxon>Streptophyta</taxon>
        <taxon>Embryophyta</taxon>
        <taxon>Tracheophyta</taxon>
        <taxon>Spermatophyta</taxon>
        <taxon>Magnoliopsida</taxon>
        <taxon>Ranunculales</taxon>
        <taxon>Circaeasteraceae</taxon>
        <taxon>Kingdonia</taxon>
    </lineage>
</organism>
<dbReference type="InterPro" id="IPR017597">
    <property type="entry name" value="Pyrv_DH_E1_asu_subgrp-y"/>
</dbReference>
<protein>
    <recommendedName>
        <fullName evidence="8">Pyruvate dehydrogenase E1 component subunit alpha</fullName>
        <ecNumber evidence="8">1.2.4.1</ecNumber>
    </recommendedName>
</protein>
<dbReference type="EC" id="1.2.4.1" evidence="8"/>
<dbReference type="GO" id="GO:0006086">
    <property type="term" value="P:pyruvate decarboxylation to acetyl-CoA"/>
    <property type="evidence" value="ECO:0007669"/>
    <property type="project" value="InterPro"/>
</dbReference>
<evidence type="ECO:0000259" key="10">
    <source>
        <dbReference type="Pfam" id="PF00676"/>
    </source>
</evidence>
<reference evidence="11 12" key="1">
    <citation type="journal article" date="2020" name="IScience">
        <title>Genome Sequencing of the Endangered Kingdonia uniflora (Circaeasteraceae, Ranunculales) Reveals Potential Mechanisms of Evolutionary Specialization.</title>
        <authorList>
            <person name="Sun Y."/>
            <person name="Deng T."/>
            <person name="Zhang A."/>
            <person name="Moore M.J."/>
            <person name="Landis J.B."/>
            <person name="Lin N."/>
            <person name="Zhang H."/>
            <person name="Zhang X."/>
            <person name="Huang J."/>
            <person name="Zhang X."/>
            <person name="Sun H."/>
            <person name="Wang H."/>
        </authorList>
    </citation>
    <scope>NUCLEOTIDE SEQUENCE [LARGE SCALE GENOMIC DNA]</scope>
    <source>
        <strain evidence="11">TB1705</strain>
        <tissue evidence="11">Leaf</tissue>
    </source>
</reference>
<comment type="cofactor">
    <cofactor evidence="1 8">
        <name>thiamine diphosphate</name>
        <dbReference type="ChEBI" id="CHEBI:58937"/>
    </cofactor>
</comment>
<evidence type="ECO:0000256" key="1">
    <source>
        <dbReference type="ARBA" id="ARBA00001964"/>
    </source>
</evidence>
<evidence type="ECO:0000256" key="9">
    <source>
        <dbReference type="SAM" id="MobiDB-lite"/>
    </source>
</evidence>
<dbReference type="PANTHER" id="PTHR11516:SF60">
    <property type="entry name" value="PYRUVATE DEHYDROGENASE E1 COMPONENT SUBUNIT ALPHA"/>
    <property type="match status" value="1"/>
</dbReference>
<keyword evidence="5 8" id="KW-0670">Pyruvate</keyword>
<evidence type="ECO:0000256" key="8">
    <source>
        <dbReference type="RuleBase" id="RU361139"/>
    </source>
</evidence>
<dbReference type="PANTHER" id="PTHR11516">
    <property type="entry name" value="PYRUVATE DEHYDROGENASE E1 COMPONENT, ALPHA SUBUNIT BACTERIAL AND ORGANELLAR"/>
    <property type="match status" value="1"/>
</dbReference>
<evidence type="ECO:0000256" key="2">
    <source>
        <dbReference type="ARBA" id="ARBA00011130"/>
    </source>
</evidence>
<evidence type="ECO:0000256" key="3">
    <source>
        <dbReference type="ARBA" id="ARBA00023002"/>
    </source>
</evidence>
<keyword evidence="4 8" id="KW-0786">Thiamine pyrophosphate</keyword>
<dbReference type="InterPro" id="IPR001017">
    <property type="entry name" value="DH_E1"/>
</dbReference>
<evidence type="ECO:0000313" key="11">
    <source>
        <dbReference type="EMBL" id="KAF6174470.1"/>
    </source>
</evidence>
<evidence type="ECO:0000256" key="5">
    <source>
        <dbReference type="ARBA" id="ARBA00023317"/>
    </source>
</evidence>
<comment type="subunit">
    <text evidence="2">Tetramer of 2 alpha and 2 beta subunits.</text>
</comment>
<feature type="compositionally biased region" description="Basic and acidic residues" evidence="9">
    <location>
        <begin position="298"/>
        <end position="308"/>
    </location>
</feature>
<evidence type="ECO:0000313" key="12">
    <source>
        <dbReference type="Proteomes" id="UP000541444"/>
    </source>
</evidence>
<keyword evidence="3 8" id="KW-0560">Oxidoreductase</keyword>
<feature type="region of interest" description="Disordered" evidence="9">
    <location>
        <begin position="289"/>
        <end position="308"/>
    </location>
</feature>
<evidence type="ECO:0000256" key="6">
    <source>
        <dbReference type="ARBA" id="ARBA00025211"/>
    </source>
</evidence>
<dbReference type="EMBL" id="JACGCM010000262">
    <property type="protein sequence ID" value="KAF6174470.1"/>
    <property type="molecule type" value="Genomic_DNA"/>
</dbReference>